<organism evidence="1">
    <name type="scientific">Fagus sylvatica</name>
    <name type="common">Beechnut</name>
    <dbReference type="NCBI Taxonomy" id="28930"/>
    <lineage>
        <taxon>Eukaryota</taxon>
        <taxon>Viridiplantae</taxon>
        <taxon>Streptophyta</taxon>
        <taxon>Embryophyta</taxon>
        <taxon>Tracheophyta</taxon>
        <taxon>Spermatophyta</taxon>
        <taxon>Magnoliopsida</taxon>
        <taxon>eudicotyledons</taxon>
        <taxon>Gunneridae</taxon>
        <taxon>Pentapetalae</taxon>
        <taxon>rosids</taxon>
        <taxon>fabids</taxon>
        <taxon>Fagales</taxon>
        <taxon>Fagaceae</taxon>
        <taxon>Fagus</taxon>
    </lineage>
</organism>
<dbReference type="EMBL" id="OIVN01001687">
    <property type="protein sequence ID" value="SPC96641.1"/>
    <property type="molecule type" value="Genomic_DNA"/>
</dbReference>
<reference evidence="1" key="1">
    <citation type="submission" date="2018-02" db="EMBL/GenBank/DDBJ databases">
        <authorList>
            <person name="Cohen D.B."/>
            <person name="Kent A.D."/>
        </authorList>
    </citation>
    <scope>NUCLEOTIDE SEQUENCE</scope>
</reference>
<gene>
    <name evidence="1" type="ORF">FSB_LOCUS24523</name>
</gene>
<dbReference type="AlphaFoldDB" id="A0A2N9GBM7"/>
<protein>
    <submittedName>
        <fullName evidence="1">Uncharacterized protein</fullName>
    </submittedName>
</protein>
<name>A0A2N9GBM7_FAGSY</name>
<evidence type="ECO:0000313" key="1">
    <source>
        <dbReference type="EMBL" id="SPC96641.1"/>
    </source>
</evidence>
<sequence>MVNCFITILYEKTVEDIAIIGKHVAVKVMLLGSLVDAKKVIDAYSLLWTVKIVSGIWGKIVFDGAITLDAKVDSVLNNKEWIWKPAISEDLARIQSNLVSFFIRKI</sequence>
<accession>A0A2N9GBM7</accession>
<proteinExistence type="predicted"/>